<keyword evidence="1" id="KW-0472">Membrane</keyword>
<dbReference type="AlphaFoldDB" id="A0A495VJ47"/>
<gene>
    <name evidence="2" type="ORF">BC742_2658</name>
</gene>
<evidence type="ECO:0000256" key="1">
    <source>
        <dbReference type="SAM" id="Phobius"/>
    </source>
</evidence>
<proteinExistence type="predicted"/>
<protein>
    <submittedName>
        <fullName evidence="2">Uncharacterized protein</fullName>
    </submittedName>
</protein>
<accession>A0A495VJ47</accession>
<keyword evidence="3" id="KW-1185">Reference proteome</keyword>
<evidence type="ECO:0000313" key="2">
    <source>
        <dbReference type="EMBL" id="RKT49304.1"/>
    </source>
</evidence>
<organism evidence="2 3">
    <name type="scientific">Coprobacter fastidiosus NSB1 = JCM 33896</name>
    <dbReference type="NCBI Taxonomy" id="1349822"/>
    <lineage>
        <taxon>Bacteria</taxon>
        <taxon>Pseudomonadati</taxon>
        <taxon>Bacteroidota</taxon>
        <taxon>Bacteroidia</taxon>
        <taxon>Bacteroidales</taxon>
        <taxon>Barnesiellaceae</taxon>
        <taxon>Coprobacter</taxon>
    </lineage>
</organism>
<name>A0A495VJ47_9BACT</name>
<dbReference type="OrthoDB" id="1081595at2"/>
<sequence length="76" mass="8618">MKWLRESNRPRHILYGFFGALIGTLLFSIGLAIGKEYGDKAWGGKFDRLDLWATLIGGIAGQIIQLFIIWIIIKLI</sequence>
<feature type="transmembrane region" description="Helical" evidence="1">
    <location>
        <begin position="12"/>
        <end position="31"/>
    </location>
</feature>
<dbReference type="EMBL" id="RBXN01000012">
    <property type="protein sequence ID" value="RKT49304.1"/>
    <property type="molecule type" value="Genomic_DNA"/>
</dbReference>
<feature type="transmembrane region" description="Helical" evidence="1">
    <location>
        <begin position="51"/>
        <end position="73"/>
    </location>
</feature>
<keyword evidence="1" id="KW-1133">Transmembrane helix</keyword>
<dbReference type="GeneID" id="92927772"/>
<comment type="caution">
    <text evidence="2">The sequence shown here is derived from an EMBL/GenBank/DDBJ whole genome shotgun (WGS) entry which is preliminary data.</text>
</comment>
<dbReference type="RefSeq" id="WP_022601150.1">
    <property type="nucleotide sequence ID" value="NZ_KI440794.1"/>
</dbReference>
<keyword evidence="1" id="KW-0812">Transmembrane</keyword>
<evidence type="ECO:0000313" key="3">
    <source>
        <dbReference type="Proteomes" id="UP000269493"/>
    </source>
</evidence>
<reference evidence="2 3" key="1">
    <citation type="submission" date="2018-10" db="EMBL/GenBank/DDBJ databases">
        <title>Genomic Encyclopedia of Archaeal and Bacterial Type Strains, Phase II (KMG-II): from individual species to whole genera.</title>
        <authorList>
            <person name="Goeker M."/>
        </authorList>
    </citation>
    <scope>NUCLEOTIDE SEQUENCE [LARGE SCALE GENOMIC DNA]</scope>
    <source>
        <strain evidence="2 3">NSB1</strain>
    </source>
</reference>
<dbReference type="Proteomes" id="UP000269493">
    <property type="component" value="Unassembled WGS sequence"/>
</dbReference>